<gene>
    <name evidence="2" type="ORF">MNB_SM-7-777</name>
</gene>
<evidence type="ECO:0000313" key="2">
    <source>
        <dbReference type="EMBL" id="SFV60599.1"/>
    </source>
</evidence>
<reference evidence="2" key="1">
    <citation type="submission" date="2016-10" db="EMBL/GenBank/DDBJ databases">
        <authorList>
            <person name="de Groot N.N."/>
        </authorList>
    </citation>
    <scope>NUCLEOTIDE SEQUENCE</scope>
</reference>
<dbReference type="Gene3D" id="1.20.120.30">
    <property type="entry name" value="Aspartate receptor, ligand-binding domain"/>
    <property type="match status" value="1"/>
</dbReference>
<dbReference type="Pfam" id="PF13682">
    <property type="entry name" value="CZB"/>
    <property type="match status" value="1"/>
</dbReference>
<sequence length="146" mass="17169">MSSKKEECLKEIEEVKASHLQLMESIDLAISGIDTDYFEPLDKHECKFGKWFYNNELAKVILGLQAYERLEQIHAQWHQIYAKIFHLLFPKKNGILKKLLKSKPQPQDIDRAKAYYDDLKELTNNLIHDLEIAKKRAQALNDSKFH</sequence>
<dbReference type="EMBL" id="FPHB01000048">
    <property type="protein sequence ID" value="SFV60599.1"/>
    <property type="molecule type" value="Genomic_DNA"/>
</dbReference>
<dbReference type="AlphaFoldDB" id="A0A1W1C4B0"/>
<protein>
    <submittedName>
        <fullName evidence="2">Methyl-accepting chemotaxis protein</fullName>
    </submittedName>
</protein>
<name>A0A1W1C4B0_9ZZZZ</name>
<feature type="domain" description="Chemoreceptor zinc-binding" evidence="1">
    <location>
        <begin position="19"/>
        <end position="84"/>
    </location>
</feature>
<dbReference type="InterPro" id="IPR025991">
    <property type="entry name" value="Chemoreceptor_zinc-bind_dom"/>
</dbReference>
<accession>A0A1W1C4B0</accession>
<evidence type="ECO:0000259" key="1">
    <source>
        <dbReference type="Pfam" id="PF13682"/>
    </source>
</evidence>
<organism evidence="2">
    <name type="scientific">hydrothermal vent metagenome</name>
    <dbReference type="NCBI Taxonomy" id="652676"/>
    <lineage>
        <taxon>unclassified sequences</taxon>
        <taxon>metagenomes</taxon>
        <taxon>ecological metagenomes</taxon>
    </lineage>
</organism>
<proteinExistence type="predicted"/>